<dbReference type="InterPro" id="IPR001405">
    <property type="entry name" value="UPF0758"/>
</dbReference>
<keyword evidence="4" id="KW-0862">Zinc</keyword>
<feature type="domain" description="MPN" evidence="6">
    <location>
        <begin position="1"/>
        <end position="147"/>
    </location>
</feature>
<comment type="caution">
    <text evidence="7">The sequence shown here is derived from an EMBL/GenBank/DDBJ whole genome shotgun (WGS) entry which is preliminary data.</text>
</comment>
<dbReference type="InterPro" id="IPR037518">
    <property type="entry name" value="MPN"/>
</dbReference>
<name>A0A7X8SR97_9BACT</name>
<dbReference type="PROSITE" id="PS01302">
    <property type="entry name" value="UPF0758"/>
    <property type="match status" value="1"/>
</dbReference>
<dbReference type="Gene3D" id="3.40.140.10">
    <property type="entry name" value="Cytidine Deaminase, domain 2"/>
    <property type="match status" value="1"/>
</dbReference>
<reference evidence="7 8" key="1">
    <citation type="submission" date="2020-04" db="EMBL/GenBank/DDBJ databases">
        <title>Flammeovirga sp. SR4, a novel species isolated from seawater.</title>
        <authorList>
            <person name="Wang X."/>
        </authorList>
    </citation>
    <scope>NUCLEOTIDE SEQUENCE [LARGE SCALE GENOMIC DNA]</scope>
    <source>
        <strain evidence="7 8">SR4</strain>
    </source>
</reference>
<keyword evidence="5" id="KW-0482">Metalloprotease</keyword>
<evidence type="ECO:0000259" key="6">
    <source>
        <dbReference type="PROSITE" id="PS50249"/>
    </source>
</evidence>
<keyword evidence="1" id="KW-0645">Protease</keyword>
<dbReference type="CDD" id="cd08071">
    <property type="entry name" value="MPN_DUF2466"/>
    <property type="match status" value="1"/>
</dbReference>
<dbReference type="Pfam" id="PF04002">
    <property type="entry name" value="RadC"/>
    <property type="match status" value="1"/>
</dbReference>
<dbReference type="RefSeq" id="WP_168885606.1">
    <property type="nucleotide sequence ID" value="NZ_JABAIL010000016.1"/>
</dbReference>
<evidence type="ECO:0000256" key="5">
    <source>
        <dbReference type="ARBA" id="ARBA00023049"/>
    </source>
</evidence>
<dbReference type="PROSITE" id="PS50249">
    <property type="entry name" value="MPN"/>
    <property type="match status" value="1"/>
</dbReference>
<dbReference type="GO" id="GO:0046872">
    <property type="term" value="F:metal ion binding"/>
    <property type="evidence" value="ECO:0007669"/>
    <property type="project" value="UniProtKB-KW"/>
</dbReference>
<protein>
    <submittedName>
        <fullName evidence="7">JAB domain-containing protein</fullName>
    </submittedName>
</protein>
<dbReference type="GO" id="GO:0008237">
    <property type="term" value="F:metallopeptidase activity"/>
    <property type="evidence" value="ECO:0007669"/>
    <property type="project" value="UniProtKB-KW"/>
</dbReference>
<keyword evidence="2" id="KW-0479">Metal-binding</keyword>
<evidence type="ECO:0000313" key="7">
    <source>
        <dbReference type="EMBL" id="NLR94896.1"/>
    </source>
</evidence>
<evidence type="ECO:0000256" key="1">
    <source>
        <dbReference type="ARBA" id="ARBA00022670"/>
    </source>
</evidence>
<dbReference type="EMBL" id="JABAIL010000016">
    <property type="protein sequence ID" value="NLR94896.1"/>
    <property type="molecule type" value="Genomic_DNA"/>
</dbReference>
<organism evidence="7 8">
    <name type="scientific">Flammeovirga agarivorans</name>
    <dbReference type="NCBI Taxonomy" id="2726742"/>
    <lineage>
        <taxon>Bacteria</taxon>
        <taxon>Pseudomonadati</taxon>
        <taxon>Bacteroidota</taxon>
        <taxon>Cytophagia</taxon>
        <taxon>Cytophagales</taxon>
        <taxon>Flammeovirgaceae</taxon>
        <taxon>Flammeovirga</taxon>
    </lineage>
</organism>
<evidence type="ECO:0000256" key="3">
    <source>
        <dbReference type="ARBA" id="ARBA00022801"/>
    </source>
</evidence>
<evidence type="ECO:0000256" key="2">
    <source>
        <dbReference type="ARBA" id="ARBA00022723"/>
    </source>
</evidence>
<evidence type="ECO:0000256" key="4">
    <source>
        <dbReference type="ARBA" id="ARBA00022833"/>
    </source>
</evidence>
<keyword evidence="3" id="KW-0378">Hydrolase</keyword>
<accession>A0A7X8SR97</accession>
<dbReference type="PANTHER" id="PTHR30471:SF3">
    <property type="entry name" value="UPF0758 PROTEIN YEES-RELATED"/>
    <property type="match status" value="1"/>
</dbReference>
<dbReference type="AlphaFoldDB" id="A0A7X8SR97"/>
<dbReference type="GO" id="GO:0006508">
    <property type="term" value="P:proteolysis"/>
    <property type="evidence" value="ECO:0007669"/>
    <property type="project" value="UniProtKB-KW"/>
</dbReference>
<keyword evidence="8" id="KW-1185">Reference proteome</keyword>
<dbReference type="InterPro" id="IPR020891">
    <property type="entry name" value="UPF0758_CS"/>
</dbReference>
<dbReference type="InterPro" id="IPR025657">
    <property type="entry name" value="RadC_JAB"/>
</dbReference>
<sequence length="147" mass="16265">MEDFMIKELKYSYEINREKSLGRLRTSKDGYRIILPFYGDDIAFYESLKIILIDRANEVIGVKTISIGGIAGTSADPKKVFGHALVAQASSVILVHNHPSGNLQPSSADIQFTNKIKAAGKYLELPVLDHLVISDQGYYSFADEGLI</sequence>
<proteinExistence type="predicted"/>
<evidence type="ECO:0000313" key="8">
    <source>
        <dbReference type="Proteomes" id="UP000585050"/>
    </source>
</evidence>
<gene>
    <name evidence="7" type="ORF">HGP29_27065</name>
</gene>
<dbReference type="PANTHER" id="PTHR30471">
    <property type="entry name" value="DNA REPAIR PROTEIN RADC"/>
    <property type="match status" value="1"/>
</dbReference>
<dbReference type="Proteomes" id="UP000585050">
    <property type="component" value="Unassembled WGS sequence"/>
</dbReference>